<protein>
    <recommendedName>
        <fullName evidence="5">Nuclease associated modular domain-containing protein</fullName>
    </recommendedName>
</protein>
<feature type="compositionally biased region" description="Polar residues" evidence="2">
    <location>
        <begin position="394"/>
        <end position="403"/>
    </location>
</feature>
<dbReference type="PANTHER" id="PTHR34199">
    <property type="entry name" value="NUMOD3 MOTIF FAMILY PROTEIN, EXPRESSED"/>
    <property type="match status" value="1"/>
</dbReference>
<keyword evidence="1" id="KW-0175">Coiled coil</keyword>
<organism evidence="3 4">
    <name type="scientific">Musa troglodytarum</name>
    <name type="common">fe'i banana</name>
    <dbReference type="NCBI Taxonomy" id="320322"/>
    <lineage>
        <taxon>Eukaryota</taxon>
        <taxon>Viridiplantae</taxon>
        <taxon>Streptophyta</taxon>
        <taxon>Embryophyta</taxon>
        <taxon>Tracheophyta</taxon>
        <taxon>Spermatophyta</taxon>
        <taxon>Magnoliopsida</taxon>
        <taxon>Liliopsida</taxon>
        <taxon>Zingiberales</taxon>
        <taxon>Musaceae</taxon>
        <taxon>Musa</taxon>
    </lineage>
</organism>
<feature type="compositionally biased region" description="Basic and acidic residues" evidence="2">
    <location>
        <begin position="408"/>
        <end position="428"/>
    </location>
</feature>
<feature type="coiled-coil region" evidence="1">
    <location>
        <begin position="227"/>
        <end position="261"/>
    </location>
</feature>
<evidence type="ECO:0008006" key="5">
    <source>
        <dbReference type="Google" id="ProtNLM"/>
    </source>
</evidence>
<dbReference type="EMBL" id="CP097502">
    <property type="protein sequence ID" value="URD72426.1"/>
    <property type="molecule type" value="Genomic_DNA"/>
</dbReference>
<sequence length="460" mass="52172">MLETKWVDLVHFHVFIVDQVNTTRNLCALNYFSFLYYCCSEETRKKISAGVREGWRKRHERLMAQEGCFFEWQNCIADSARRDCAGEGELQWDSYKILNEQLKRQWLESMEKRKTMLRTKESKRAPKSPEQRRKISEAIAAKWTDAEYRARVCSAMAKHHGTAIGAERIRRKPSGETSVRITKRKKTTKPSIINCEDRSIKKVKSKGRKNSTPLYKDPMVSFKFEIIKKIREERAASEAKKQEATERAKLLIAEAEKAAKALEMFALKNPLAQASLLETRKLIAEATRSIENIETGSLTTQDYSDKSLDFGGPLNHFHSSSGVPSIEKFKERLVNGFHTPPSSRINHTDIDSDWLPLETAVNGWEPSTVTQSPETSTGFCLPVDTESVGKGSEKISNQSSQSVVGKAVKSENNSEKEDIRTSEGKDTVPSRNLKKKWVCGRLIEVDKSDEAEQDSISGNK</sequence>
<feature type="region of interest" description="Disordered" evidence="2">
    <location>
        <begin position="387"/>
        <end position="430"/>
    </location>
</feature>
<evidence type="ECO:0000256" key="1">
    <source>
        <dbReference type="SAM" id="Coils"/>
    </source>
</evidence>
<dbReference type="PANTHER" id="PTHR34199:SF2">
    <property type="entry name" value="NUMOD3 MOTIF FAMILY PROTEIN, EXPRESSED"/>
    <property type="match status" value="1"/>
</dbReference>
<evidence type="ECO:0000313" key="3">
    <source>
        <dbReference type="EMBL" id="URD72426.1"/>
    </source>
</evidence>
<name>A0A9E7E8R5_9LILI</name>
<dbReference type="OrthoDB" id="1935413at2759"/>
<dbReference type="Proteomes" id="UP001055439">
    <property type="component" value="Chromosome 1"/>
</dbReference>
<reference evidence="3" key="1">
    <citation type="submission" date="2022-05" db="EMBL/GenBank/DDBJ databases">
        <title>The Musa troglodytarum L. genome provides insights into the mechanism of non-climacteric behaviour and enrichment of carotenoids.</title>
        <authorList>
            <person name="Wang J."/>
        </authorList>
    </citation>
    <scope>NUCLEOTIDE SEQUENCE</scope>
    <source>
        <tissue evidence="3">Leaf</tissue>
    </source>
</reference>
<accession>A0A9E7E8R5</accession>
<evidence type="ECO:0000256" key="2">
    <source>
        <dbReference type="SAM" id="MobiDB-lite"/>
    </source>
</evidence>
<keyword evidence="4" id="KW-1185">Reference proteome</keyword>
<gene>
    <name evidence="3" type="ORF">MUK42_36655</name>
</gene>
<dbReference type="AlphaFoldDB" id="A0A9E7E8R5"/>
<proteinExistence type="predicted"/>
<feature type="region of interest" description="Disordered" evidence="2">
    <location>
        <begin position="113"/>
        <end position="133"/>
    </location>
</feature>
<evidence type="ECO:0000313" key="4">
    <source>
        <dbReference type="Proteomes" id="UP001055439"/>
    </source>
</evidence>